<dbReference type="OrthoDB" id="5976022at2759"/>
<name>A0A8J8SZ12_HALGN</name>
<dbReference type="PANTHER" id="PTHR47980">
    <property type="entry name" value="LD44762P"/>
    <property type="match status" value="1"/>
</dbReference>
<dbReference type="SMART" id="SM00173">
    <property type="entry name" value="RAS"/>
    <property type="match status" value="1"/>
</dbReference>
<comment type="similarity">
    <text evidence="1">Belongs to the small GTPase superfamily. Rab family.</text>
</comment>
<reference evidence="5" key="1">
    <citation type="submission" date="2019-06" db="EMBL/GenBank/DDBJ databases">
        <authorList>
            <person name="Zheng W."/>
        </authorList>
    </citation>
    <scope>NUCLEOTIDE SEQUENCE</scope>
    <source>
        <strain evidence="5">QDHG01</strain>
    </source>
</reference>
<evidence type="ECO:0000256" key="2">
    <source>
        <dbReference type="ARBA" id="ARBA00022741"/>
    </source>
</evidence>
<evidence type="ECO:0000313" key="6">
    <source>
        <dbReference type="Proteomes" id="UP000785679"/>
    </source>
</evidence>
<dbReference type="PROSITE" id="PS51421">
    <property type="entry name" value="RAS"/>
    <property type="match status" value="1"/>
</dbReference>
<dbReference type="NCBIfam" id="TIGR00231">
    <property type="entry name" value="small_GTP"/>
    <property type="match status" value="1"/>
</dbReference>
<sequence>MDSPPIDPSPLILKLVLVGSYGVGKTSFFMRFHDQLFPNIYARPTIGIDFKLHKVVKEGRECRYQVWDPSGGEKFRAVSPMYYRGARGLLIFVDLSIEIPIKDQLVHLMRDLEMFSSDNVCMILIGSKCDLPQKVSDEECEQYAQQYNMKFFKTSAFEDINVTGAMESIMETVYQQEKDQNIQSVQINPRRANPNPNQQAFICC</sequence>
<dbReference type="GO" id="GO:0003924">
    <property type="term" value="F:GTPase activity"/>
    <property type="evidence" value="ECO:0007669"/>
    <property type="project" value="InterPro"/>
</dbReference>
<evidence type="ECO:0000313" key="5">
    <source>
        <dbReference type="EMBL" id="TNV75546.1"/>
    </source>
</evidence>
<dbReference type="PROSITE" id="PS51419">
    <property type="entry name" value="RAB"/>
    <property type="match status" value="1"/>
</dbReference>
<dbReference type="AlphaFoldDB" id="A0A8J8SZ12"/>
<dbReference type="Gene3D" id="3.40.50.300">
    <property type="entry name" value="P-loop containing nucleotide triphosphate hydrolases"/>
    <property type="match status" value="1"/>
</dbReference>
<keyword evidence="2" id="KW-0547">Nucleotide-binding</keyword>
<dbReference type="FunFam" id="3.40.50.300:FF:001447">
    <property type="entry name" value="Ras-related protein Rab-1B"/>
    <property type="match status" value="1"/>
</dbReference>
<dbReference type="InterPro" id="IPR005225">
    <property type="entry name" value="Small_GTP-bd"/>
</dbReference>
<accession>A0A8J8SZ12</accession>
<dbReference type="EMBL" id="RRYP01015336">
    <property type="protein sequence ID" value="TNV75546.1"/>
    <property type="molecule type" value="Genomic_DNA"/>
</dbReference>
<dbReference type="PRINTS" id="PR00449">
    <property type="entry name" value="RASTRNSFRMNG"/>
</dbReference>
<organism evidence="5 6">
    <name type="scientific">Halteria grandinella</name>
    <dbReference type="NCBI Taxonomy" id="5974"/>
    <lineage>
        <taxon>Eukaryota</taxon>
        <taxon>Sar</taxon>
        <taxon>Alveolata</taxon>
        <taxon>Ciliophora</taxon>
        <taxon>Intramacronucleata</taxon>
        <taxon>Spirotrichea</taxon>
        <taxon>Stichotrichia</taxon>
        <taxon>Sporadotrichida</taxon>
        <taxon>Halteriidae</taxon>
        <taxon>Halteria</taxon>
    </lineage>
</organism>
<dbReference type="Proteomes" id="UP000785679">
    <property type="component" value="Unassembled WGS sequence"/>
</dbReference>
<dbReference type="InterPro" id="IPR001806">
    <property type="entry name" value="Small_GTPase"/>
</dbReference>
<proteinExistence type="inferred from homology"/>
<keyword evidence="3" id="KW-0342">GTP-binding</keyword>
<dbReference type="SMART" id="SM00175">
    <property type="entry name" value="RAB"/>
    <property type="match status" value="1"/>
</dbReference>
<evidence type="ECO:0000256" key="4">
    <source>
        <dbReference type="ARBA" id="ARBA00023288"/>
    </source>
</evidence>
<dbReference type="InterPro" id="IPR050305">
    <property type="entry name" value="Small_GTPase_Rab"/>
</dbReference>
<dbReference type="InterPro" id="IPR027417">
    <property type="entry name" value="P-loop_NTPase"/>
</dbReference>
<gene>
    <name evidence="5" type="ORF">FGO68_gene1134</name>
</gene>
<dbReference type="Pfam" id="PF00071">
    <property type="entry name" value="Ras"/>
    <property type="match status" value="1"/>
</dbReference>
<dbReference type="SUPFAM" id="SSF52540">
    <property type="entry name" value="P-loop containing nucleoside triphosphate hydrolases"/>
    <property type="match status" value="1"/>
</dbReference>
<keyword evidence="6" id="KW-1185">Reference proteome</keyword>
<keyword evidence="4" id="KW-0449">Lipoprotein</keyword>
<dbReference type="GO" id="GO:0005525">
    <property type="term" value="F:GTP binding"/>
    <property type="evidence" value="ECO:0007669"/>
    <property type="project" value="UniProtKB-KW"/>
</dbReference>
<protein>
    <submittedName>
        <fullName evidence="5">Uncharacterized protein</fullName>
    </submittedName>
</protein>
<comment type="caution">
    <text evidence="5">The sequence shown here is derived from an EMBL/GenBank/DDBJ whole genome shotgun (WGS) entry which is preliminary data.</text>
</comment>
<dbReference type="CDD" id="cd00154">
    <property type="entry name" value="Rab"/>
    <property type="match status" value="1"/>
</dbReference>
<evidence type="ECO:0000256" key="1">
    <source>
        <dbReference type="ARBA" id="ARBA00006270"/>
    </source>
</evidence>
<evidence type="ECO:0000256" key="3">
    <source>
        <dbReference type="ARBA" id="ARBA00023134"/>
    </source>
</evidence>